<organism evidence="2">
    <name type="scientific">hydrothermal vent metagenome</name>
    <dbReference type="NCBI Taxonomy" id="652676"/>
    <lineage>
        <taxon>unclassified sequences</taxon>
        <taxon>metagenomes</taxon>
        <taxon>ecological metagenomes</taxon>
    </lineage>
</organism>
<evidence type="ECO:0000256" key="1">
    <source>
        <dbReference type="SAM" id="Phobius"/>
    </source>
</evidence>
<accession>A0A3B0RIJ6</accession>
<sequence length="92" mass="9913">MPLNQQQLQKLQNRVSQEQLLGLEAKVWQKIESQPQTTTPQTTGMAWCGAALVIVLMTGGMVGAQANAAKADPALIAFSNTPVYSVMNLVKD</sequence>
<reference evidence="2" key="1">
    <citation type="submission" date="2018-06" db="EMBL/GenBank/DDBJ databases">
        <authorList>
            <person name="Zhirakovskaya E."/>
        </authorList>
    </citation>
    <scope>NUCLEOTIDE SEQUENCE</scope>
</reference>
<keyword evidence="1" id="KW-0472">Membrane</keyword>
<keyword evidence="1" id="KW-1133">Transmembrane helix</keyword>
<evidence type="ECO:0000313" key="2">
    <source>
        <dbReference type="EMBL" id="VAV92910.1"/>
    </source>
</evidence>
<feature type="transmembrane region" description="Helical" evidence="1">
    <location>
        <begin position="44"/>
        <end position="64"/>
    </location>
</feature>
<protein>
    <submittedName>
        <fullName evidence="2">Uncharacterized protein</fullName>
    </submittedName>
</protein>
<keyword evidence="1" id="KW-0812">Transmembrane</keyword>
<dbReference type="EMBL" id="UOEE01000155">
    <property type="protein sequence ID" value="VAV92910.1"/>
    <property type="molecule type" value="Genomic_DNA"/>
</dbReference>
<name>A0A3B0RIJ6_9ZZZZ</name>
<proteinExistence type="predicted"/>
<gene>
    <name evidence="2" type="ORF">MNBD_ALPHA06-1832</name>
</gene>
<dbReference type="AlphaFoldDB" id="A0A3B0RIJ6"/>